<proteinExistence type="predicted"/>
<comment type="caution">
    <text evidence="1">The sequence shown here is derived from an EMBL/GenBank/DDBJ whole genome shotgun (WGS) entry which is preliminary data.</text>
</comment>
<name>A0ABN9CSG2_9NEOB</name>
<dbReference type="Proteomes" id="UP001162483">
    <property type="component" value="Unassembled WGS sequence"/>
</dbReference>
<evidence type="ECO:0000313" key="2">
    <source>
        <dbReference type="Proteomes" id="UP001162483"/>
    </source>
</evidence>
<reference evidence="1" key="1">
    <citation type="submission" date="2023-05" db="EMBL/GenBank/DDBJ databases">
        <authorList>
            <person name="Stuckert A."/>
        </authorList>
    </citation>
    <scope>NUCLEOTIDE SEQUENCE</scope>
</reference>
<keyword evidence="2" id="KW-1185">Reference proteome</keyword>
<evidence type="ECO:0000313" key="1">
    <source>
        <dbReference type="EMBL" id="CAI9562669.1"/>
    </source>
</evidence>
<dbReference type="EMBL" id="CATNWA010011990">
    <property type="protein sequence ID" value="CAI9562669.1"/>
    <property type="molecule type" value="Genomic_DNA"/>
</dbReference>
<evidence type="ECO:0008006" key="3">
    <source>
        <dbReference type="Google" id="ProtNLM"/>
    </source>
</evidence>
<organism evidence="1 2">
    <name type="scientific">Staurois parvus</name>
    <dbReference type="NCBI Taxonomy" id="386267"/>
    <lineage>
        <taxon>Eukaryota</taxon>
        <taxon>Metazoa</taxon>
        <taxon>Chordata</taxon>
        <taxon>Craniata</taxon>
        <taxon>Vertebrata</taxon>
        <taxon>Euteleostomi</taxon>
        <taxon>Amphibia</taxon>
        <taxon>Batrachia</taxon>
        <taxon>Anura</taxon>
        <taxon>Neobatrachia</taxon>
        <taxon>Ranoidea</taxon>
        <taxon>Ranidae</taxon>
        <taxon>Staurois</taxon>
    </lineage>
</organism>
<accession>A0ABN9CSG2</accession>
<protein>
    <recommendedName>
        <fullName evidence="3">Ribulose-1,5-bisphosphate carboxylase/oxygenase large subunit</fullName>
    </recommendedName>
</protein>
<sequence length="36" mass="4193">MQTPPTSFNQCSAGHLEVTRPLYTADERRYLAVYIY</sequence>
<gene>
    <name evidence="1" type="ORF">SPARVUS_LOCUS5650600</name>
</gene>